<proteinExistence type="predicted"/>
<dbReference type="InterPro" id="IPR050114">
    <property type="entry name" value="UPF0173_UPF0282_UlaG_hydrolase"/>
</dbReference>
<dbReference type="RefSeq" id="WP_090590418.1">
    <property type="nucleotide sequence ID" value="NZ_FNCS01000001.1"/>
</dbReference>
<gene>
    <name evidence="1" type="ORF">SAMN04487974_101364</name>
</gene>
<keyword evidence="2" id="KW-1185">Reference proteome</keyword>
<dbReference type="InterPro" id="IPR036866">
    <property type="entry name" value="RibonucZ/Hydroxyglut_hydro"/>
</dbReference>
<dbReference type="PANTHER" id="PTHR43546:SF3">
    <property type="entry name" value="UPF0173 METAL-DEPENDENT HYDROLASE MJ1163"/>
    <property type="match status" value="1"/>
</dbReference>
<dbReference type="OrthoDB" id="9805728at2"/>
<accession>A0A1G7S8K7</accession>
<sequence>MTDRDTYETAKGPLEIAPIHHASFAVQWNDKTILVDPVGSLERYKEFGQPDLIVFTHHHGDHFDLETLNGVIAPDTRILAPDVVAEQLPEALAERTQIMANGDSGDVLGIPVHAIAMYNTTPDRQKYHEKGVGNGYLFDFAGTTLYLASDTEPTPEMDDLGPIDIAFFPMNLPYTMTPDQVVTCIEKTTPKFAYPFHYRFPFDEKGTEPEALIAIMPGNSATKIVARDWYRDI</sequence>
<dbReference type="AlphaFoldDB" id="A0A1G7S8K7"/>
<dbReference type="Pfam" id="PF13483">
    <property type="entry name" value="Lactamase_B_3"/>
    <property type="match status" value="1"/>
</dbReference>
<name>A0A1G7S8K7_9HYPH</name>
<reference evidence="1 2" key="1">
    <citation type="submission" date="2016-10" db="EMBL/GenBank/DDBJ databases">
        <authorList>
            <person name="de Groot N.N."/>
        </authorList>
    </citation>
    <scope>NUCLEOTIDE SEQUENCE [LARGE SCALE GENOMIC DNA]</scope>
    <source>
        <strain evidence="1 2">CGMCC 1.10267</strain>
    </source>
</reference>
<dbReference type="Proteomes" id="UP000199495">
    <property type="component" value="Unassembled WGS sequence"/>
</dbReference>
<evidence type="ECO:0000313" key="2">
    <source>
        <dbReference type="Proteomes" id="UP000199495"/>
    </source>
</evidence>
<dbReference type="EMBL" id="FNCS01000001">
    <property type="protein sequence ID" value="SDG19338.1"/>
    <property type="molecule type" value="Genomic_DNA"/>
</dbReference>
<dbReference type="PANTHER" id="PTHR43546">
    <property type="entry name" value="UPF0173 METAL-DEPENDENT HYDROLASE MJ1163-RELATED"/>
    <property type="match status" value="1"/>
</dbReference>
<dbReference type="STRING" id="440168.SAMN04487974_101364"/>
<evidence type="ECO:0000313" key="1">
    <source>
        <dbReference type="EMBL" id="SDG19338.1"/>
    </source>
</evidence>
<dbReference type="SUPFAM" id="SSF56281">
    <property type="entry name" value="Metallo-hydrolase/oxidoreductase"/>
    <property type="match status" value="1"/>
</dbReference>
<organism evidence="1 2">
    <name type="scientific">Pelagibacterium luteolum</name>
    <dbReference type="NCBI Taxonomy" id="440168"/>
    <lineage>
        <taxon>Bacteria</taxon>
        <taxon>Pseudomonadati</taxon>
        <taxon>Pseudomonadota</taxon>
        <taxon>Alphaproteobacteria</taxon>
        <taxon>Hyphomicrobiales</taxon>
        <taxon>Devosiaceae</taxon>
        <taxon>Pelagibacterium</taxon>
    </lineage>
</organism>
<dbReference type="Gene3D" id="3.60.15.10">
    <property type="entry name" value="Ribonuclease Z/Hydroxyacylglutathione hydrolase-like"/>
    <property type="match status" value="1"/>
</dbReference>
<protein>
    <submittedName>
        <fullName evidence="1">L-ascorbate metabolism protein UlaG, beta-lactamase superfamily</fullName>
    </submittedName>
</protein>